<dbReference type="GO" id="GO:0000398">
    <property type="term" value="P:mRNA splicing, via spliceosome"/>
    <property type="evidence" value="ECO:0007669"/>
    <property type="project" value="TreeGrafter"/>
</dbReference>
<feature type="compositionally biased region" description="Basic residues" evidence="2">
    <location>
        <begin position="16"/>
        <end position="26"/>
    </location>
</feature>
<dbReference type="STRING" id="1764295.A0A5B8MYF7"/>
<dbReference type="InterPro" id="IPR051112">
    <property type="entry name" value="CWC26_splicing_factor"/>
</dbReference>
<evidence type="ECO:0000256" key="1">
    <source>
        <dbReference type="ARBA" id="ARBA00011069"/>
    </source>
</evidence>
<evidence type="ECO:0000313" key="3">
    <source>
        <dbReference type="EMBL" id="QDZ25828.1"/>
    </source>
</evidence>
<dbReference type="OrthoDB" id="6022at2759"/>
<keyword evidence="4" id="KW-1185">Reference proteome</keyword>
<proteinExistence type="inferred from homology"/>
<feature type="compositionally biased region" description="Basic and acidic residues" evidence="2">
    <location>
        <begin position="243"/>
        <end position="269"/>
    </location>
</feature>
<dbReference type="PANTHER" id="PTHR31809">
    <property type="entry name" value="BUD13 HOMOLOG"/>
    <property type="match status" value="1"/>
</dbReference>
<dbReference type="Proteomes" id="UP000316726">
    <property type="component" value="Chromosome 19"/>
</dbReference>
<evidence type="ECO:0000256" key="2">
    <source>
        <dbReference type="SAM" id="MobiDB-lite"/>
    </source>
</evidence>
<dbReference type="PANTHER" id="PTHR31809:SF0">
    <property type="entry name" value="BUD13 HOMOLOG"/>
    <property type="match status" value="1"/>
</dbReference>
<feature type="compositionally biased region" description="Basic and acidic residues" evidence="2">
    <location>
        <begin position="67"/>
        <end position="76"/>
    </location>
</feature>
<gene>
    <name evidence="3" type="ORF">A3770_19p83460</name>
</gene>
<dbReference type="EMBL" id="CP031052">
    <property type="protein sequence ID" value="QDZ25828.1"/>
    <property type="molecule type" value="Genomic_DNA"/>
</dbReference>
<feature type="compositionally biased region" description="Basic and acidic residues" evidence="2">
    <location>
        <begin position="173"/>
        <end position="183"/>
    </location>
</feature>
<reference evidence="3 4" key="1">
    <citation type="submission" date="2018-07" db="EMBL/GenBank/DDBJ databases">
        <title>The complete nuclear genome of the prasinophyte Chloropicon primus (CCMP1205).</title>
        <authorList>
            <person name="Pombert J.-F."/>
            <person name="Otis C."/>
            <person name="Turmel M."/>
            <person name="Lemieux C."/>
        </authorList>
    </citation>
    <scope>NUCLEOTIDE SEQUENCE [LARGE SCALE GENOMIC DNA]</scope>
    <source>
        <strain evidence="3 4">CCMP1205</strain>
    </source>
</reference>
<name>A0A5B8MYF7_9CHLO</name>
<dbReference type="InterPro" id="IPR018609">
    <property type="entry name" value="Bud13"/>
</dbReference>
<dbReference type="Pfam" id="PF09736">
    <property type="entry name" value="Bud13"/>
    <property type="match status" value="1"/>
</dbReference>
<accession>A0A5B8MYF7</accession>
<feature type="region of interest" description="Disordered" evidence="2">
    <location>
        <begin position="230"/>
        <end position="307"/>
    </location>
</feature>
<feature type="region of interest" description="Disordered" evidence="2">
    <location>
        <begin position="1"/>
        <end position="217"/>
    </location>
</feature>
<organism evidence="3 4">
    <name type="scientific">Chloropicon primus</name>
    <dbReference type="NCBI Taxonomy" id="1764295"/>
    <lineage>
        <taxon>Eukaryota</taxon>
        <taxon>Viridiplantae</taxon>
        <taxon>Chlorophyta</taxon>
        <taxon>Chloropicophyceae</taxon>
        <taxon>Chloropicales</taxon>
        <taxon>Chloropicaceae</taxon>
        <taxon>Chloropicon</taxon>
    </lineage>
</organism>
<dbReference type="GO" id="GO:0005684">
    <property type="term" value="C:U2-type spliceosomal complex"/>
    <property type="evidence" value="ECO:0007669"/>
    <property type="project" value="TreeGrafter"/>
</dbReference>
<sequence>MEAYLSARYGDEGASKKRRKKKRRKGKETASSGFLVQDGTHGIPLSSAEAVAGGDEEEGPVVVNGEEVERERERKNRLSVIRSKQRWQTVSTGKEVGPPAGEKEAQGGSRSRSPSPPARRHDSDDSDGDGSDDDMDVSRRRRERYDSPDSSDMEVERRGRGSGSSGDDSDSDMDVRRRGREPESSDSEDGDARGDGRRMTDGTSTGLVTAKVLKEELEQKRVLKEKKFEAMGDKASGRSAETVYRDRATGARVSAEELAKREKEQEQRHTKPMWSSGLAQKQRKMQQIRDTYGGAGPPPPSFDYESDQRQKEILDPMAHLVSKKKKERERLEEDYIGRYGVSFEELQKQGYVIPEGVPQHSWLKRGVRCPENRFGIRPGAHWDGVDRSNGFEKDYFKEMNRKRQRDRQAFMWGQEDM</sequence>
<protein>
    <submittedName>
        <fullName evidence="3">Putative CWC26-like pre-mRNA-splicing factor</fullName>
    </submittedName>
</protein>
<comment type="similarity">
    <text evidence="1">Belongs to the CWC26 family.</text>
</comment>
<evidence type="ECO:0000313" key="4">
    <source>
        <dbReference type="Proteomes" id="UP000316726"/>
    </source>
</evidence>
<feature type="compositionally biased region" description="Basic and acidic residues" evidence="2">
    <location>
        <begin position="190"/>
        <end position="200"/>
    </location>
</feature>
<feature type="compositionally biased region" description="Acidic residues" evidence="2">
    <location>
        <begin position="124"/>
        <end position="135"/>
    </location>
</feature>
<dbReference type="GO" id="GO:0070274">
    <property type="term" value="C:RES complex"/>
    <property type="evidence" value="ECO:0007669"/>
    <property type="project" value="TreeGrafter"/>
</dbReference>
<dbReference type="GO" id="GO:0003723">
    <property type="term" value="F:RNA binding"/>
    <property type="evidence" value="ECO:0007669"/>
    <property type="project" value="TreeGrafter"/>
</dbReference>
<dbReference type="AlphaFoldDB" id="A0A5B8MYF7"/>